<comment type="similarity">
    <text evidence="1">Belongs to the DadA oxidoreductase family.</text>
</comment>
<dbReference type="GO" id="GO:0055130">
    <property type="term" value="P:D-alanine catabolic process"/>
    <property type="evidence" value="ECO:0007669"/>
    <property type="project" value="TreeGrafter"/>
</dbReference>
<protein>
    <submittedName>
        <fullName evidence="4">D-amino acid dehydrogenase small subunit</fullName>
        <ecNumber evidence="4">1.4.99.1</ecNumber>
    </submittedName>
</protein>
<proteinExistence type="inferred from homology"/>
<accession>A0A0A1FAC0</accession>
<dbReference type="SUPFAM" id="SSF51905">
    <property type="entry name" value="FAD/NAD(P)-binding domain"/>
    <property type="match status" value="1"/>
</dbReference>
<dbReference type="GO" id="GO:0008718">
    <property type="term" value="F:D-amino-acid dehydrogenase activity"/>
    <property type="evidence" value="ECO:0007669"/>
    <property type="project" value="TreeGrafter"/>
</dbReference>
<dbReference type="EC" id="1.4.99.1" evidence="4"/>
<dbReference type="InterPro" id="IPR006076">
    <property type="entry name" value="FAD-dep_OxRdtase"/>
</dbReference>
<dbReference type="OrthoDB" id="18526at2"/>
<dbReference type="RefSeq" id="WP_038485068.1">
    <property type="nucleotide sequence ID" value="NZ_CP009962.1"/>
</dbReference>
<dbReference type="GO" id="GO:0005886">
    <property type="term" value="C:plasma membrane"/>
    <property type="evidence" value="ECO:0007669"/>
    <property type="project" value="TreeGrafter"/>
</dbReference>
<evidence type="ECO:0000313" key="4">
    <source>
        <dbReference type="EMBL" id="AIY39757.1"/>
    </source>
</evidence>
<gene>
    <name evidence="4" type="ORF">LT85_0597</name>
</gene>
<dbReference type="Pfam" id="PF01266">
    <property type="entry name" value="DAO"/>
    <property type="match status" value="1"/>
</dbReference>
<keyword evidence="2 4" id="KW-0560">Oxidoreductase</keyword>
<feature type="domain" description="FAD dependent oxidoreductase" evidence="3">
    <location>
        <begin position="3"/>
        <end position="411"/>
    </location>
</feature>
<dbReference type="GO" id="GO:0005737">
    <property type="term" value="C:cytoplasm"/>
    <property type="evidence" value="ECO:0007669"/>
    <property type="project" value="TreeGrafter"/>
</dbReference>
<dbReference type="Gene3D" id="3.30.9.10">
    <property type="entry name" value="D-Amino Acid Oxidase, subunit A, domain 2"/>
    <property type="match status" value="1"/>
</dbReference>
<dbReference type="HOGENOM" id="CLU_007884_9_2_4"/>
<name>A0A0A1FAC0_9BURK</name>
<dbReference type="PANTHER" id="PTHR13847:SF280">
    <property type="entry name" value="D-AMINO ACID DEHYDROGENASE"/>
    <property type="match status" value="1"/>
</dbReference>
<evidence type="ECO:0000313" key="5">
    <source>
        <dbReference type="Proteomes" id="UP000030302"/>
    </source>
</evidence>
<dbReference type="NCBIfam" id="NF001933">
    <property type="entry name" value="PRK00711.1"/>
    <property type="match status" value="1"/>
</dbReference>
<sequence>MHICVLGAGIIGVTSAYRLLEAGHQVTLVDAAAQPGSQTSLGNGAQLSYSYVAPLADPSVWTHWPEYLFSAASPLTLRPKMDTAQWRWLLKFLAACNGKRVRQTTIDLLRLSFYSRAQLQQLSSAIPLDFQHRTAGKLVMYADAKGLEGARRQIEFQAQHGCQQEIIDAARCLQIEPALASAKRDWAGGVYTASEEAGDCALFCQQLVTAMLQQPGFRFAHSQRINKLEMRDGALTAIYTSDTSDASDEKIDAEAFVLALGAESASFARQAGFTLPLYPLKGYSITVPLNDAASQAAAPQVSITDLSRKIVYARLGNRLRVAGRVELVGMDRSIPATAIDELKRGVSELFPGCAGLADNDNLSPWAGFRPATPSGVPIIGASPVKNLYLNIGHGSLGWTLAHGSASLLTQLIAGKTTAIDASPFSFSG</sequence>
<keyword evidence="5" id="KW-1185">Reference proteome</keyword>
<dbReference type="Proteomes" id="UP000030302">
    <property type="component" value="Chromosome"/>
</dbReference>
<reference evidence="5" key="1">
    <citation type="journal article" date="2014" name="Soil Biol. Biochem.">
        <title>Structure and function of bacterial communities in ageing soils: Insights from the Mendocino ecological staircase.</title>
        <authorList>
            <person name="Uroz S."/>
            <person name="Tech J.J."/>
            <person name="Sawaya N.A."/>
            <person name="Frey-Klett P."/>
            <person name="Leveau J.H.J."/>
        </authorList>
    </citation>
    <scope>NUCLEOTIDE SEQUENCE [LARGE SCALE GENOMIC DNA]</scope>
    <source>
        <strain evidence="5">Cal35</strain>
    </source>
</reference>
<dbReference type="SUPFAM" id="SSF54373">
    <property type="entry name" value="FAD-linked reductases, C-terminal domain"/>
    <property type="match status" value="1"/>
</dbReference>
<evidence type="ECO:0000256" key="2">
    <source>
        <dbReference type="ARBA" id="ARBA00023002"/>
    </source>
</evidence>
<dbReference type="AlphaFoldDB" id="A0A0A1FAC0"/>
<dbReference type="EMBL" id="CP009962">
    <property type="protein sequence ID" value="AIY39757.1"/>
    <property type="molecule type" value="Genomic_DNA"/>
</dbReference>
<evidence type="ECO:0000259" key="3">
    <source>
        <dbReference type="Pfam" id="PF01266"/>
    </source>
</evidence>
<dbReference type="Gene3D" id="3.50.50.60">
    <property type="entry name" value="FAD/NAD(P)-binding domain"/>
    <property type="match status" value="2"/>
</dbReference>
<dbReference type="PANTHER" id="PTHR13847">
    <property type="entry name" value="SARCOSINE DEHYDROGENASE-RELATED"/>
    <property type="match status" value="1"/>
</dbReference>
<dbReference type="KEGG" id="care:LT85_0597"/>
<organism evidence="4 5">
    <name type="scientific">Collimonas arenae</name>
    <dbReference type="NCBI Taxonomy" id="279058"/>
    <lineage>
        <taxon>Bacteria</taxon>
        <taxon>Pseudomonadati</taxon>
        <taxon>Pseudomonadota</taxon>
        <taxon>Betaproteobacteria</taxon>
        <taxon>Burkholderiales</taxon>
        <taxon>Oxalobacteraceae</taxon>
        <taxon>Collimonas</taxon>
    </lineage>
</organism>
<evidence type="ECO:0000256" key="1">
    <source>
        <dbReference type="ARBA" id="ARBA00009410"/>
    </source>
</evidence>
<dbReference type="InterPro" id="IPR036188">
    <property type="entry name" value="FAD/NAD-bd_sf"/>
</dbReference>
<dbReference type="STRING" id="279058.LT85_0597"/>